<feature type="compositionally biased region" description="Polar residues" evidence="6">
    <location>
        <begin position="1"/>
        <end position="12"/>
    </location>
</feature>
<evidence type="ECO:0000256" key="3">
    <source>
        <dbReference type="ARBA" id="ARBA00022777"/>
    </source>
</evidence>
<keyword evidence="2 4" id="KW-0808">Transferase</keyword>
<comment type="similarity">
    <text evidence="1 4">Belongs to the polyphosphate kinase 2 (PPK2) family. Class I subfamily.</text>
</comment>
<dbReference type="Gene3D" id="3.40.50.300">
    <property type="entry name" value="P-loop containing nucleotide triphosphate hydrolases"/>
    <property type="match status" value="1"/>
</dbReference>
<dbReference type="GO" id="GO:0008976">
    <property type="term" value="F:polyphosphate kinase activity"/>
    <property type="evidence" value="ECO:0007669"/>
    <property type="project" value="UniProtKB-UniRule"/>
</dbReference>
<dbReference type="InterPro" id="IPR022486">
    <property type="entry name" value="PPK2_PA0141"/>
</dbReference>
<protein>
    <recommendedName>
        <fullName evidence="4">ADP/GDP-polyphosphate phosphotransferase</fullName>
        <ecNumber evidence="4">2.7.4.-</ecNumber>
    </recommendedName>
    <alternativeName>
        <fullName evidence="4">Polyphosphate kinase PPK2</fullName>
    </alternativeName>
</protein>
<dbReference type="GO" id="GO:0006793">
    <property type="term" value="P:phosphorus metabolic process"/>
    <property type="evidence" value="ECO:0007669"/>
    <property type="project" value="InterPro"/>
</dbReference>
<feature type="compositionally biased region" description="Basic residues" evidence="6">
    <location>
        <begin position="36"/>
        <end position="50"/>
    </location>
</feature>
<feature type="region of interest" description="Disordered" evidence="6">
    <location>
        <begin position="1"/>
        <end position="111"/>
    </location>
</feature>
<proteinExistence type="inferred from homology"/>
<keyword evidence="9" id="KW-1185">Reference proteome</keyword>
<dbReference type="EC" id="2.7.4.-" evidence="4"/>
<feature type="compositionally biased region" description="Low complexity" evidence="6">
    <location>
        <begin position="23"/>
        <end position="35"/>
    </location>
</feature>
<keyword evidence="3 4" id="KW-0418">Kinase</keyword>
<evidence type="ECO:0000256" key="1">
    <source>
        <dbReference type="ARBA" id="ARBA00009924"/>
    </source>
</evidence>
<accession>A0A096ALF0</accession>
<name>A0A096ALF0_9BURK</name>
<dbReference type="EMBL" id="JRNI01000013">
    <property type="protein sequence ID" value="KGF31507.1"/>
    <property type="molecule type" value="Genomic_DNA"/>
</dbReference>
<dbReference type="Proteomes" id="UP000029629">
    <property type="component" value="Unassembled WGS sequence"/>
</dbReference>
<sequence>MAQNTTDNSTIPDPSVAAAPKGTTSVGKKASSAKKATAKKATKAVKKVAKAVKTTSAATKKTGVAAKTGTTAAKKASTAAKTRGTTAKKASPATKAPSKKAPATRSAKQAKVIEASKLDTATPRSMTDTDDIKEILEARKEELENSVERLGKLIESIEGDTLYGDSLDETRKLFVEDRIDAKHDRQVQIISQLLGEKLSAPFEEQQEFIRDLLDSLADDERRDLVRAIRSERRRMAAARAAEYDRVLADDYDVEGVYPYKYLMSRRNYEYQKYDLQVELLKLQSWVQETGERVVIIFEGRDAAGKGGTIKRFMEHLNPRFARVVALQKPTETESGQWYFQRYVQHLPTKGEIVLFDRSWYNRAGVERVMGFCTDAQYMEFMRQVPEFERNLVSSGIHLIKFWFSVSRDEQLRRFKQRQTHPLKQWKLSPVDLASLDKWDDYTAAKEAMFYHTDTSDAPWTVVKSNCKKRARLNAMRYVLHRFDYANKDMKAVGKIDPLLVGRANVIYEAGENDLGAKS</sequence>
<dbReference type="PANTHER" id="PTHR34383:SF1">
    <property type="entry name" value="ADP-POLYPHOSPHATE PHOSPHOTRANSFERASE"/>
    <property type="match status" value="1"/>
</dbReference>
<dbReference type="InterPro" id="IPR022488">
    <property type="entry name" value="PPK2-related"/>
</dbReference>
<dbReference type="NCBIfam" id="TIGR03707">
    <property type="entry name" value="PPK2_P_aer"/>
    <property type="match status" value="1"/>
</dbReference>
<evidence type="ECO:0000256" key="4">
    <source>
        <dbReference type="RuleBase" id="RU369062"/>
    </source>
</evidence>
<feature type="compositionally biased region" description="Low complexity" evidence="6">
    <location>
        <begin position="51"/>
        <end position="107"/>
    </location>
</feature>
<dbReference type="OrthoDB" id="9775224at2"/>
<dbReference type="Pfam" id="PF03976">
    <property type="entry name" value="PPK2"/>
    <property type="match status" value="1"/>
</dbReference>
<comment type="caution">
    <text evidence="8">The sequence shown here is derived from an EMBL/GenBank/DDBJ whole genome shotgun (WGS) entry which is preliminary data.</text>
</comment>
<evidence type="ECO:0000313" key="8">
    <source>
        <dbReference type="EMBL" id="KGF31507.1"/>
    </source>
</evidence>
<evidence type="ECO:0000313" key="9">
    <source>
        <dbReference type="Proteomes" id="UP000029629"/>
    </source>
</evidence>
<feature type="domain" description="Polyphosphate kinase-2-related" evidence="7">
    <location>
        <begin position="264"/>
        <end position="489"/>
    </location>
</feature>
<dbReference type="PANTHER" id="PTHR34383">
    <property type="entry name" value="POLYPHOSPHATE:AMP PHOSPHOTRANSFERASE-RELATED"/>
    <property type="match status" value="1"/>
</dbReference>
<reference evidence="8 9" key="1">
    <citation type="submission" date="2014-07" db="EMBL/GenBank/DDBJ databases">
        <authorList>
            <person name="McCorrison J."/>
            <person name="Sanka R."/>
            <person name="Torralba M."/>
            <person name="Gillis M."/>
            <person name="Haft D.H."/>
            <person name="Methe B."/>
            <person name="Sutton G."/>
            <person name="Nelson K.E."/>
        </authorList>
    </citation>
    <scope>NUCLEOTIDE SEQUENCE [LARGE SCALE GENOMIC DNA]</scope>
    <source>
        <strain evidence="8 9">DNF00040</strain>
    </source>
</reference>
<keyword evidence="5" id="KW-0175">Coiled coil</keyword>
<evidence type="ECO:0000256" key="6">
    <source>
        <dbReference type="SAM" id="MobiDB-lite"/>
    </source>
</evidence>
<evidence type="ECO:0000259" key="7">
    <source>
        <dbReference type="Pfam" id="PF03976"/>
    </source>
</evidence>
<dbReference type="SUPFAM" id="SSF52540">
    <property type="entry name" value="P-loop containing nucleoside triphosphate hydrolases"/>
    <property type="match status" value="1"/>
</dbReference>
<gene>
    <name evidence="8" type="ORF">HMPREF2130_03150</name>
</gene>
<dbReference type="InterPro" id="IPR027417">
    <property type="entry name" value="P-loop_NTPase"/>
</dbReference>
<organism evidence="8 9">
    <name type="scientific">Oligella urethralis DNF00040</name>
    <dbReference type="NCBI Taxonomy" id="1401065"/>
    <lineage>
        <taxon>Bacteria</taxon>
        <taxon>Pseudomonadati</taxon>
        <taxon>Pseudomonadota</taxon>
        <taxon>Betaproteobacteria</taxon>
        <taxon>Burkholderiales</taxon>
        <taxon>Alcaligenaceae</taxon>
        <taxon>Oligella</taxon>
    </lineage>
</organism>
<feature type="coiled-coil region" evidence="5">
    <location>
        <begin position="126"/>
        <end position="160"/>
    </location>
</feature>
<comment type="function">
    <text evidence="4">Uses inorganic polyphosphate (polyP) as a donor to convert GDP to GTP or ADP to ATP.</text>
</comment>
<comment type="subunit">
    <text evidence="4">Homotetramer.</text>
</comment>
<evidence type="ECO:0000256" key="2">
    <source>
        <dbReference type="ARBA" id="ARBA00022679"/>
    </source>
</evidence>
<dbReference type="AlphaFoldDB" id="A0A096ALF0"/>
<evidence type="ECO:0000256" key="5">
    <source>
        <dbReference type="SAM" id="Coils"/>
    </source>
</evidence>
<dbReference type="eggNOG" id="COG2326">
    <property type="taxonomic scope" value="Bacteria"/>
</dbReference>